<proteinExistence type="inferred from homology"/>
<evidence type="ECO:0000256" key="10">
    <source>
        <dbReference type="ARBA" id="ARBA00040899"/>
    </source>
</evidence>
<evidence type="ECO:0000256" key="7">
    <source>
        <dbReference type="ARBA" id="ARBA00023273"/>
    </source>
</evidence>
<dbReference type="RefSeq" id="XP_002683154.1">
    <property type="nucleotide sequence ID" value="XM_002683108.1"/>
</dbReference>
<dbReference type="Pfam" id="PF14775">
    <property type="entry name" value="NYD-SP28_assoc"/>
    <property type="match status" value="1"/>
</dbReference>
<evidence type="ECO:0000256" key="4">
    <source>
        <dbReference type="ARBA" id="ARBA00023054"/>
    </source>
</evidence>
<evidence type="ECO:0000256" key="8">
    <source>
        <dbReference type="ARBA" id="ARBA00037841"/>
    </source>
</evidence>
<sequence length="435" mass="53249">EEENRQKREEHLRQRIRELKEEEQSYSKINMTNINANWLYLMRESKLKELKDSIQIQAQDHDRLVDRKNATIQLMYRELDESEEQYRSALRTHMQHIEELLQLQDQRLTILHQEFNNDLYLLKKEYEEETQELRQKHKQEMQEWEEITKEMEKREEKTNETMELDFAQTKEKIKNRYQEELIQMVGNMNDKIEEYRKITKQENNDHYESMNQKYKDYIILRERDSSYIEIIKTQTYQIKMKEEALAHWKAKWLNNLRECEERNNKLIKEKDQLAQHFKELKKKMNSFRESEKKRLTELVKMSTETKEALKEKLEKASRILKLSEVNRRYETERERLLPFESDMENHVGLVSVAESSIEESNVDVDEKNFSESEWQQLNRFYKRYNKVLLDNLALDQEKEHLVDQNKKLRDMLKQYLDGISVNEDVLNNRNPLLIV</sequence>
<evidence type="ECO:0000256" key="2">
    <source>
        <dbReference type="ARBA" id="ARBA00022490"/>
    </source>
</evidence>
<feature type="domain" description="Dynein regulatory complex protein 1/2 N-terminal" evidence="13">
    <location>
        <begin position="1"/>
        <end position="97"/>
    </location>
</feature>
<feature type="non-terminal residue" evidence="15">
    <location>
        <position position="435"/>
    </location>
</feature>
<evidence type="ECO:0000256" key="3">
    <source>
        <dbReference type="ARBA" id="ARBA00022846"/>
    </source>
</evidence>
<keyword evidence="5" id="KW-0969">Cilium</keyword>
<dbReference type="InParanoid" id="D2UY46"/>
<organism evidence="16">
    <name type="scientific">Naegleria gruberi</name>
    <name type="common">Amoeba</name>
    <dbReference type="NCBI Taxonomy" id="5762"/>
    <lineage>
        <taxon>Eukaryota</taxon>
        <taxon>Discoba</taxon>
        <taxon>Heterolobosea</taxon>
        <taxon>Tetramitia</taxon>
        <taxon>Eutetramitia</taxon>
        <taxon>Vahlkampfiidae</taxon>
        <taxon>Naegleria</taxon>
    </lineage>
</organism>
<dbReference type="InterPro" id="IPR039750">
    <property type="entry name" value="DRC1/DRC2"/>
</dbReference>
<evidence type="ECO:0000256" key="1">
    <source>
        <dbReference type="ARBA" id="ARBA00004611"/>
    </source>
</evidence>
<feature type="coiled-coil region" evidence="12">
    <location>
        <begin position="65"/>
        <end position="161"/>
    </location>
</feature>
<dbReference type="GO" id="GO:0005858">
    <property type="term" value="C:axonemal dynein complex"/>
    <property type="evidence" value="ECO:0007669"/>
    <property type="project" value="InterPro"/>
</dbReference>
<dbReference type="Proteomes" id="UP000006671">
    <property type="component" value="Unassembled WGS sequence"/>
</dbReference>
<dbReference type="eggNOG" id="ENOG502QQDD">
    <property type="taxonomic scope" value="Eukaryota"/>
</dbReference>
<evidence type="ECO:0000259" key="14">
    <source>
        <dbReference type="Pfam" id="PF14775"/>
    </source>
</evidence>
<comment type="subcellular location">
    <subcellularLocation>
        <location evidence="1">Cytoplasm</location>
        <location evidence="1">Cytoskeleton</location>
        <location evidence="1">Flagellum axoneme</location>
    </subcellularLocation>
    <subcellularLocation>
        <location evidence="8">Cytoplasm</location>
        <location evidence="8">Cytoskeleton</location>
        <location evidence="8">Flagellum basal body</location>
    </subcellularLocation>
</comment>
<comment type="function">
    <text evidence="11">Component of the nexin-dynein regulatory complex (N-DRC), a key regulator of ciliary/flagellar motility which maintains the alignment and integrity of the distal axoneme and regulates microtubule sliding in motile axonemes. Plays a critical role in the assembly of N-DRC and also stabilizes the assembly of multiple inner dynein arms and radial spokes. Coassembles with DRC1 to form a central scaffold needed for assembly of the N-DRC and its attachment to the outer doublet microtubules.</text>
</comment>
<evidence type="ECO:0000313" key="15">
    <source>
        <dbReference type="EMBL" id="EFC50410.1"/>
    </source>
</evidence>
<reference evidence="15 16" key="1">
    <citation type="journal article" date="2010" name="Cell">
        <title>The genome of Naegleria gruberi illuminates early eukaryotic versatility.</title>
        <authorList>
            <person name="Fritz-Laylin L.K."/>
            <person name="Prochnik S.E."/>
            <person name="Ginger M.L."/>
            <person name="Dacks J.B."/>
            <person name="Carpenter M.L."/>
            <person name="Field M.C."/>
            <person name="Kuo A."/>
            <person name="Paredez A."/>
            <person name="Chapman J."/>
            <person name="Pham J."/>
            <person name="Shu S."/>
            <person name="Neupane R."/>
            <person name="Cipriano M."/>
            <person name="Mancuso J."/>
            <person name="Tu H."/>
            <person name="Salamov A."/>
            <person name="Lindquist E."/>
            <person name="Shapiro H."/>
            <person name="Lucas S."/>
            <person name="Grigoriev I.V."/>
            <person name="Cande W.Z."/>
            <person name="Fulton C."/>
            <person name="Rokhsar D.S."/>
            <person name="Dawson S.C."/>
        </authorList>
    </citation>
    <scope>NUCLEOTIDE SEQUENCE [LARGE SCALE GENOMIC DNA]</scope>
    <source>
        <strain evidence="15 16">NEG-M</strain>
    </source>
</reference>
<name>D2UY46_NAEGR</name>
<evidence type="ECO:0000256" key="11">
    <source>
        <dbReference type="ARBA" id="ARBA00045865"/>
    </source>
</evidence>
<dbReference type="GO" id="GO:0003352">
    <property type="term" value="P:regulation of cilium movement"/>
    <property type="evidence" value="ECO:0007669"/>
    <property type="project" value="TreeGrafter"/>
</dbReference>
<evidence type="ECO:0000256" key="5">
    <source>
        <dbReference type="ARBA" id="ARBA00023069"/>
    </source>
</evidence>
<dbReference type="GO" id="GO:0060285">
    <property type="term" value="P:cilium-dependent cell motility"/>
    <property type="evidence" value="ECO:0007669"/>
    <property type="project" value="TreeGrafter"/>
</dbReference>
<dbReference type="PANTHER" id="PTHR21625">
    <property type="entry name" value="NYD-SP28 PROTEIN"/>
    <property type="match status" value="1"/>
</dbReference>
<protein>
    <recommendedName>
        <fullName evidence="10">Dynein regulatory complex subunit 2</fullName>
    </recommendedName>
</protein>
<evidence type="ECO:0000313" key="16">
    <source>
        <dbReference type="Proteomes" id="UP000006671"/>
    </source>
</evidence>
<feature type="coiled-coil region" evidence="12">
    <location>
        <begin position="249"/>
        <end position="326"/>
    </location>
</feature>
<dbReference type="GO" id="GO:0070286">
    <property type="term" value="P:axonemal dynein complex assembly"/>
    <property type="evidence" value="ECO:0007669"/>
    <property type="project" value="InterPro"/>
</dbReference>
<dbReference type="EMBL" id="GG738845">
    <property type="protein sequence ID" value="EFC50410.1"/>
    <property type="molecule type" value="Genomic_DNA"/>
</dbReference>
<dbReference type="KEGG" id="ngr:NAEGRDRAFT_1424"/>
<evidence type="ECO:0000256" key="12">
    <source>
        <dbReference type="SAM" id="Coils"/>
    </source>
</evidence>
<evidence type="ECO:0000256" key="6">
    <source>
        <dbReference type="ARBA" id="ARBA00023212"/>
    </source>
</evidence>
<dbReference type="AlphaFoldDB" id="D2UY46"/>
<dbReference type="GeneID" id="8859054"/>
<gene>
    <name evidence="15" type="ORF">NAEGRDRAFT_1424</name>
</gene>
<dbReference type="OrthoDB" id="7760980at2759"/>
<dbReference type="InterPro" id="IPR039505">
    <property type="entry name" value="DRC1/2_N"/>
</dbReference>
<dbReference type="Pfam" id="PF14772">
    <property type="entry name" value="NYD-SP28"/>
    <property type="match status" value="1"/>
</dbReference>
<dbReference type="VEuPathDB" id="AmoebaDB:NAEGRDRAFT_1424"/>
<accession>D2UY46</accession>
<dbReference type="PANTHER" id="PTHR21625:SF0">
    <property type="entry name" value="DYNEIN REGULATORY COMPLEX SUBUNIT 2"/>
    <property type="match status" value="1"/>
</dbReference>
<comment type="similarity">
    <text evidence="9">Belongs to the DRC2 family.</text>
</comment>
<keyword evidence="6" id="KW-0206">Cytoskeleton</keyword>
<dbReference type="STRING" id="5762.D2UY46"/>
<keyword evidence="16" id="KW-1185">Reference proteome</keyword>
<dbReference type="OMA" id="WEYLDLF"/>
<feature type="domain" description="Dynein regulatory complex protein 1 C-terminal" evidence="14">
    <location>
        <begin position="372"/>
        <end position="416"/>
    </location>
</feature>
<evidence type="ECO:0000256" key="9">
    <source>
        <dbReference type="ARBA" id="ARBA00038424"/>
    </source>
</evidence>
<keyword evidence="7" id="KW-0966">Cell projection</keyword>
<dbReference type="InterPro" id="IPR029440">
    <property type="entry name" value="DRC1_C"/>
</dbReference>
<feature type="non-terminal residue" evidence="15">
    <location>
        <position position="1"/>
    </location>
</feature>
<keyword evidence="4 12" id="KW-0175">Coiled coil</keyword>
<feature type="coiled-coil region" evidence="12">
    <location>
        <begin position="2"/>
        <end position="29"/>
    </location>
</feature>
<keyword evidence="2" id="KW-0963">Cytoplasm</keyword>
<evidence type="ECO:0000259" key="13">
    <source>
        <dbReference type="Pfam" id="PF14772"/>
    </source>
</evidence>
<keyword evidence="3" id="KW-0282">Flagellum</keyword>